<dbReference type="PANTHER" id="PTHR24120">
    <property type="entry name" value="GH07239P"/>
    <property type="match status" value="1"/>
</dbReference>
<comment type="caution">
    <text evidence="4">The sequence shown here is derived from an EMBL/GenBank/DDBJ whole genome shotgun (WGS) entry which is preliminary data.</text>
</comment>
<evidence type="ECO:0000256" key="1">
    <source>
        <dbReference type="PROSITE-ProRule" id="PRU00175"/>
    </source>
</evidence>
<feature type="coiled-coil region" evidence="2">
    <location>
        <begin position="139"/>
        <end position="166"/>
    </location>
</feature>
<dbReference type="EMBL" id="VDLU01000002">
    <property type="protein sequence ID" value="TNJ28766.1"/>
    <property type="molecule type" value="Genomic_DNA"/>
</dbReference>
<dbReference type="VEuPathDB" id="GiardiaDB:GMRT_15643"/>
<dbReference type="InterPro" id="IPR036770">
    <property type="entry name" value="Ankyrin_rpt-contain_sf"/>
</dbReference>
<feature type="domain" description="RING-type" evidence="3">
    <location>
        <begin position="325"/>
        <end position="362"/>
    </location>
</feature>
<evidence type="ECO:0000313" key="5">
    <source>
        <dbReference type="Proteomes" id="UP000315496"/>
    </source>
</evidence>
<protein>
    <submittedName>
        <fullName evidence="4">Ankyrin repeat protein 2</fullName>
    </submittedName>
</protein>
<keyword evidence="2" id="KW-0175">Coiled coil</keyword>
<dbReference type="SUPFAM" id="SSF48403">
    <property type="entry name" value="Ankyrin repeat"/>
    <property type="match status" value="1"/>
</dbReference>
<dbReference type="InterPro" id="IPR013083">
    <property type="entry name" value="Znf_RING/FYVE/PHD"/>
</dbReference>
<sequence>MTFHKLIQPREQGMSLIEAARNGDVKQVRKLIREGVSATDEEGRTALMHAAILGNVEVVSALIPAENNRIDANGCNALMHALLNEQHECVALLKEYETVPEAWCQQYPLEPSPFTGKHEKLPRGSPTSMGIGNENNPYVIALREKLQQQDTEIRKLRWEVKHLTDKLESDDKLAFSEAYLKQKEAEQDETINSLKNSLTRIHAMNGTLFKENREWKEANHQLEKKSHELTHSLQVVEKEREGLRSMVTYLQEQLQSSKDALPSNQQIPALSLDDPRDELDMICRNLNWDQLEELPSDLLDLLIERLKEMLTTSLILQGANRERMCDVCLSTPKNTIVDPCKHCCVCERCAASLIGKACPRCHAIVDNYIIYRT</sequence>
<keyword evidence="1" id="KW-0862">Zinc</keyword>
<dbReference type="Proteomes" id="UP000315496">
    <property type="component" value="Chromosome 2"/>
</dbReference>
<dbReference type="InterPro" id="IPR001841">
    <property type="entry name" value="Znf_RING"/>
</dbReference>
<dbReference type="Pfam" id="PF13920">
    <property type="entry name" value="zf-C3HC4_3"/>
    <property type="match status" value="1"/>
</dbReference>
<evidence type="ECO:0000313" key="4">
    <source>
        <dbReference type="EMBL" id="TNJ28766.1"/>
    </source>
</evidence>
<dbReference type="Gene3D" id="3.30.40.10">
    <property type="entry name" value="Zinc/RING finger domain, C3HC4 (zinc finger)"/>
    <property type="match status" value="1"/>
</dbReference>
<evidence type="ECO:0000256" key="2">
    <source>
        <dbReference type="SAM" id="Coils"/>
    </source>
</evidence>
<dbReference type="CDD" id="cd16649">
    <property type="entry name" value="mRING-HC-C3HC5_CGRF1-like"/>
    <property type="match status" value="1"/>
</dbReference>
<reference evidence="4 5" key="1">
    <citation type="submission" date="2019-05" db="EMBL/GenBank/DDBJ databases">
        <title>The compact genome of Giardia muris reveals important steps in the evolution of intestinal protozoan parasites.</title>
        <authorList>
            <person name="Xu F."/>
            <person name="Jimenez-Gonzalez A."/>
            <person name="Einarsson E."/>
            <person name="Astvaldsson A."/>
            <person name="Peirasmaki D."/>
            <person name="Eckmann L."/>
            <person name="Andersson J.O."/>
            <person name="Svard S.G."/>
            <person name="Jerlstrom-Hultqvist J."/>
        </authorList>
    </citation>
    <scope>NUCLEOTIDE SEQUENCE [LARGE SCALE GENOMIC DNA]</scope>
    <source>
        <strain evidence="4 5">Roberts-Thomson</strain>
    </source>
</reference>
<dbReference type="Pfam" id="PF12796">
    <property type="entry name" value="Ank_2"/>
    <property type="match status" value="1"/>
</dbReference>
<keyword evidence="1" id="KW-0479">Metal-binding</keyword>
<evidence type="ECO:0000259" key="3">
    <source>
        <dbReference type="PROSITE" id="PS50089"/>
    </source>
</evidence>
<dbReference type="GO" id="GO:0008270">
    <property type="term" value="F:zinc ion binding"/>
    <property type="evidence" value="ECO:0007669"/>
    <property type="project" value="UniProtKB-KW"/>
</dbReference>
<dbReference type="PROSITE" id="PS50089">
    <property type="entry name" value="ZF_RING_2"/>
    <property type="match status" value="1"/>
</dbReference>
<dbReference type="OrthoDB" id="19014at2759"/>
<keyword evidence="5" id="KW-1185">Reference proteome</keyword>
<accession>A0A4Z1SS92</accession>
<dbReference type="SMART" id="SM00248">
    <property type="entry name" value="ANK"/>
    <property type="match status" value="3"/>
</dbReference>
<dbReference type="AlphaFoldDB" id="A0A4Z1SS92"/>
<proteinExistence type="predicted"/>
<dbReference type="PANTHER" id="PTHR24120:SF4">
    <property type="entry name" value="GH07239P"/>
    <property type="match status" value="1"/>
</dbReference>
<keyword evidence="1" id="KW-0863">Zinc-finger</keyword>
<name>A0A4Z1SS92_GIAMU</name>
<gene>
    <name evidence="4" type="ORF">GMRT_15643</name>
</gene>
<dbReference type="InterPro" id="IPR002110">
    <property type="entry name" value="Ankyrin_rpt"/>
</dbReference>
<organism evidence="4 5">
    <name type="scientific">Giardia muris</name>
    <dbReference type="NCBI Taxonomy" id="5742"/>
    <lineage>
        <taxon>Eukaryota</taxon>
        <taxon>Metamonada</taxon>
        <taxon>Diplomonadida</taxon>
        <taxon>Hexamitidae</taxon>
        <taxon>Giardiinae</taxon>
        <taxon>Giardia</taxon>
    </lineage>
</organism>
<dbReference type="Gene3D" id="1.25.40.20">
    <property type="entry name" value="Ankyrin repeat-containing domain"/>
    <property type="match status" value="1"/>
</dbReference>